<dbReference type="Gene3D" id="3.90.1140.10">
    <property type="entry name" value="Cyclic phosphodiesterase"/>
    <property type="match status" value="1"/>
</dbReference>
<organism evidence="1 2">
    <name type="scientific">Sporisorium reilianum (strain SRZ2)</name>
    <name type="common">Maize head smut fungus</name>
    <dbReference type="NCBI Taxonomy" id="999809"/>
    <lineage>
        <taxon>Eukaryota</taxon>
        <taxon>Fungi</taxon>
        <taxon>Dikarya</taxon>
        <taxon>Basidiomycota</taxon>
        <taxon>Ustilaginomycotina</taxon>
        <taxon>Ustilaginomycetes</taxon>
        <taxon>Ustilaginales</taxon>
        <taxon>Ustilaginaceae</taxon>
        <taxon>Sporisorium</taxon>
    </lineage>
</organism>
<dbReference type="OrthoDB" id="10263155at2759"/>
<dbReference type="Proteomes" id="UP000008867">
    <property type="component" value="Chromosome 11"/>
</dbReference>
<dbReference type="EMBL" id="FQ311432">
    <property type="protein sequence ID" value="CBQ68688.1"/>
    <property type="molecule type" value="Genomic_DNA"/>
</dbReference>
<dbReference type="InterPro" id="IPR009097">
    <property type="entry name" value="Cyclic_Pdiesterase"/>
</dbReference>
<evidence type="ECO:0000313" key="2">
    <source>
        <dbReference type="Proteomes" id="UP000008867"/>
    </source>
</evidence>
<protein>
    <submittedName>
        <fullName evidence="1">Uncharacterized protein</fullName>
    </submittedName>
</protein>
<accession>E6ZN81</accession>
<dbReference type="PANTHER" id="PTHR37474:SF1">
    <property type="entry name" value="2'-5' RNA LIGASE FAMILY PROTEIN"/>
    <property type="match status" value="1"/>
</dbReference>
<dbReference type="Pfam" id="PF13563">
    <property type="entry name" value="2_5_RNA_ligase2"/>
    <property type="match status" value="1"/>
</dbReference>
<name>E6ZN81_SPORE</name>
<dbReference type="HOGENOM" id="CLU_1137868_0_0_1"/>
<dbReference type="eggNOG" id="ENOG502RE3R">
    <property type="taxonomic scope" value="Eukaryota"/>
</dbReference>
<keyword evidence="2" id="KW-1185">Reference proteome</keyword>
<reference evidence="1 2" key="1">
    <citation type="journal article" date="2010" name="Science">
        <title>Pathogenicity determinants in smut fungi revealed by genome comparison.</title>
        <authorList>
            <person name="Schirawski J."/>
            <person name="Mannhaupt G."/>
            <person name="Muench K."/>
            <person name="Brefort T."/>
            <person name="Schipper K."/>
            <person name="Doehlemann G."/>
            <person name="Di Stasio M."/>
            <person name="Roessel N."/>
            <person name="Mendoza-Mendoza A."/>
            <person name="Pester D."/>
            <person name="Mueller O."/>
            <person name="Winterberg B."/>
            <person name="Meyer E."/>
            <person name="Ghareeb H."/>
            <person name="Wollenberg T."/>
            <person name="Muensterkoetter M."/>
            <person name="Wong P."/>
            <person name="Walter M."/>
            <person name="Stukenbrock E."/>
            <person name="Gueldener U."/>
            <person name="Kahmann R."/>
        </authorList>
    </citation>
    <scope>NUCLEOTIDE SEQUENCE [LARGE SCALE GENOMIC DNA]</scope>
    <source>
        <strain evidence="2">SRZ2</strain>
    </source>
</reference>
<dbReference type="PANTHER" id="PTHR37474">
    <property type="entry name" value="RNA LIGASE/CYCLIC NUCLEOTIDE PHOSPHODIESTERASE"/>
    <property type="match status" value="1"/>
</dbReference>
<proteinExistence type="predicted"/>
<evidence type="ECO:0000313" key="1">
    <source>
        <dbReference type="EMBL" id="CBQ68688.1"/>
    </source>
</evidence>
<dbReference type="AlphaFoldDB" id="E6ZN81"/>
<sequence length="239" mass="26210">MHTTAATTTTPDLVGVLVVLVAPSTPADQQRFEELQTLRRRHDRAFDRWLPHITLVPPFTLPSSSSDTRSRGDLDGLVQLHADQLAQIARAAAEVCSRHSSHQLRLDHVSTFPLRKYTNVHLRPAPTNFHDKRTPASSPPTNVSLHRIVELQADLAETLTPLISSSGARRRETFKPHVSVGQATTPKATWQLCTSAGSAAAGLLCDVHRVQLMLKPKGFAGMYRVHEELALAASSMADQ</sequence>
<gene>
    <name evidence="1" type="ORF">sr14971</name>
</gene>
<dbReference type="VEuPathDB" id="FungiDB:sr14971"/>
<dbReference type="SUPFAM" id="SSF55144">
    <property type="entry name" value="LigT-like"/>
    <property type="match status" value="1"/>
</dbReference>